<keyword evidence="1" id="KW-0547">Nucleotide-binding</keyword>
<protein>
    <submittedName>
        <fullName evidence="8">Cobalamin biosynthesis protein CobW</fullName>
    </submittedName>
</protein>
<evidence type="ECO:0000313" key="8">
    <source>
        <dbReference type="EMBL" id="OYQ17759.1"/>
    </source>
</evidence>
<dbReference type="PANTHER" id="PTHR13748:SF59">
    <property type="entry name" value="COBW C-TERMINAL DOMAIN-CONTAINING PROTEIN"/>
    <property type="match status" value="1"/>
</dbReference>
<dbReference type="EMBL" id="NOXS01000033">
    <property type="protein sequence ID" value="OYQ17759.1"/>
    <property type="molecule type" value="Genomic_DNA"/>
</dbReference>
<dbReference type="OrthoDB" id="9808822at2"/>
<comment type="caution">
    <text evidence="8">The sequence shown here is derived from an EMBL/GenBank/DDBJ whole genome shotgun (WGS) entry which is preliminary data.</text>
</comment>
<dbReference type="RefSeq" id="WP_094409321.1">
    <property type="nucleotide sequence ID" value="NZ_BMJZ01000002.1"/>
</dbReference>
<dbReference type="GO" id="GO:0000166">
    <property type="term" value="F:nucleotide binding"/>
    <property type="evidence" value="ECO:0007669"/>
    <property type="project" value="UniProtKB-KW"/>
</dbReference>
<keyword evidence="3" id="KW-0143">Chaperone</keyword>
<dbReference type="SMART" id="SM00833">
    <property type="entry name" value="CobW_C"/>
    <property type="match status" value="1"/>
</dbReference>
<name>A0A255XLB3_9PROT</name>
<dbReference type="InterPro" id="IPR027417">
    <property type="entry name" value="P-loop_NTPase"/>
</dbReference>
<evidence type="ECO:0000256" key="2">
    <source>
        <dbReference type="ARBA" id="ARBA00022801"/>
    </source>
</evidence>
<dbReference type="CDD" id="cd03112">
    <property type="entry name" value="CobW-like"/>
    <property type="match status" value="1"/>
</dbReference>
<sequence>MLQLPVTILTGFLGAGKTTLLNRILTEPHGKKYAVVINEFAELGIDDQLVVQSDEEVFEMNNGCICCTVRGDLIRIIGGLTRRGREFDGIIVETTGMADPAPVAQTFFVDAEVKEAAKLDAIVTVVDAKHFFDHVDDGHEVVEQIAFADVLLLNKVDLVSPEDLAKVEARIRKINAFAPLHHTKNSEIDLKLILNRGAFDLNRILEQEPHFLEHHHHHHEDDVVSVGITTEKPIDPDKFEAWIGTLLRLKGQDIFRSKGILNVAGSNRRFVFQGVHMQMNHSWGNPWRGRDTRDSRIVFIGRDLDADALREGFLNCAQGVTV</sequence>
<evidence type="ECO:0000256" key="1">
    <source>
        <dbReference type="ARBA" id="ARBA00022741"/>
    </source>
</evidence>
<dbReference type="Proteomes" id="UP000216361">
    <property type="component" value="Unassembled WGS sequence"/>
</dbReference>
<dbReference type="SUPFAM" id="SSF90002">
    <property type="entry name" value="Hypothetical protein YjiA, C-terminal domain"/>
    <property type="match status" value="1"/>
</dbReference>
<organism evidence="8 9">
    <name type="scientific">Elstera cyanobacteriorum</name>
    <dbReference type="NCBI Taxonomy" id="2022747"/>
    <lineage>
        <taxon>Bacteria</taxon>
        <taxon>Pseudomonadati</taxon>
        <taxon>Pseudomonadota</taxon>
        <taxon>Alphaproteobacteria</taxon>
        <taxon>Rhodospirillales</taxon>
        <taxon>Rhodospirillaceae</taxon>
        <taxon>Elstera</taxon>
    </lineage>
</organism>
<evidence type="ECO:0000256" key="4">
    <source>
        <dbReference type="ARBA" id="ARBA00034320"/>
    </source>
</evidence>
<evidence type="ECO:0000313" key="9">
    <source>
        <dbReference type="Proteomes" id="UP000216361"/>
    </source>
</evidence>
<comment type="similarity">
    <text evidence="4">Belongs to the SIMIBI class G3E GTPase family. ZNG1 subfamily.</text>
</comment>
<dbReference type="SUPFAM" id="SSF52540">
    <property type="entry name" value="P-loop containing nucleoside triphosphate hydrolases"/>
    <property type="match status" value="1"/>
</dbReference>
<evidence type="ECO:0000256" key="6">
    <source>
        <dbReference type="ARBA" id="ARBA00049117"/>
    </source>
</evidence>
<dbReference type="InterPro" id="IPR051316">
    <property type="entry name" value="Zinc-reg_GTPase_activator"/>
</dbReference>
<dbReference type="Gene3D" id="3.40.50.300">
    <property type="entry name" value="P-loop containing nucleotide triphosphate hydrolases"/>
    <property type="match status" value="1"/>
</dbReference>
<reference evidence="8 9" key="1">
    <citation type="submission" date="2017-07" db="EMBL/GenBank/DDBJ databases">
        <title>Elstera cyanobacteriorum sp. nov., a novel bacterium isolated from cyanobacterial aggregates in a eutrophic lake.</title>
        <authorList>
            <person name="Cai H."/>
        </authorList>
    </citation>
    <scope>NUCLEOTIDE SEQUENCE [LARGE SCALE GENOMIC DNA]</scope>
    <source>
        <strain evidence="8 9">TH019</strain>
    </source>
</reference>
<evidence type="ECO:0000256" key="5">
    <source>
        <dbReference type="ARBA" id="ARBA00045658"/>
    </source>
</evidence>
<gene>
    <name evidence="8" type="ORF">CHR90_12300</name>
</gene>
<accession>A0A255XLB3</accession>
<feature type="domain" description="CobW C-terminal" evidence="7">
    <location>
        <begin position="223"/>
        <end position="317"/>
    </location>
</feature>
<evidence type="ECO:0000256" key="3">
    <source>
        <dbReference type="ARBA" id="ARBA00023186"/>
    </source>
</evidence>
<comment type="catalytic activity">
    <reaction evidence="6">
        <text>GTP + H2O = GDP + phosphate + H(+)</text>
        <dbReference type="Rhea" id="RHEA:19669"/>
        <dbReference type="ChEBI" id="CHEBI:15377"/>
        <dbReference type="ChEBI" id="CHEBI:15378"/>
        <dbReference type="ChEBI" id="CHEBI:37565"/>
        <dbReference type="ChEBI" id="CHEBI:43474"/>
        <dbReference type="ChEBI" id="CHEBI:58189"/>
    </reaction>
    <physiologicalReaction direction="left-to-right" evidence="6">
        <dbReference type="Rhea" id="RHEA:19670"/>
    </physiologicalReaction>
</comment>
<dbReference type="AlphaFoldDB" id="A0A255XLB3"/>
<dbReference type="InterPro" id="IPR036627">
    <property type="entry name" value="CobW-likC_sf"/>
</dbReference>
<keyword evidence="2" id="KW-0378">Hydrolase</keyword>
<keyword evidence="9" id="KW-1185">Reference proteome</keyword>
<proteinExistence type="inferred from homology"/>
<dbReference type="PANTHER" id="PTHR13748">
    <property type="entry name" value="COBW-RELATED"/>
    <property type="match status" value="1"/>
</dbReference>
<dbReference type="InterPro" id="IPR003495">
    <property type="entry name" value="CobW/HypB/UreG_nucleotide-bd"/>
</dbReference>
<dbReference type="Gene3D" id="3.30.1220.10">
    <property type="entry name" value="CobW-like, C-terminal domain"/>
    <property type="match status" value="1"/>
</dbReference>
<dbReference type="InterPro" id="IPR011629">
    <property type="entry name" value="CobW-like_C"/>
</dbReference>
<dbReference type="Pfam" id="PF02492">
    <property type="entry name" value="cobW"/>
    <property type="match status" value="1"/>
</dbReference>
<dbReference type="GO" id="GO:0016787">
    <property type="term" value="F:hydrolase activity"/>
    <property type="evidence" value="ECO:0007669"/>
    <property type="project" value="UniProtKB-KW"/>
</dbReference>
<dbReference type="Pfam" id="PF07683">
    <property type="entry name" value="CobW_C"/>
    <property type="match status" value="1"/>
</dbReference>
<evidence type="ECO:0000259" key="7">
    <source>
        <dbReference type="SMART" id="SM00833"/>
    </source>
</evidence>
<comment type="function">
    <text evidence="5">Zinc chaperone that directly transfers zinc cofactor to target proteins, thereby activating them. Zinc is transferred from the CXCC motif in the GTPase domain to the zinc binding site in target proteins in a process requiring GTP hydrolysis.</text>
</comment>